<dbReference type="EMBL" id="MG839017">
    <property type="protein sequence ID" value="AUX82766.1"/>
    <property type="molecule type" value="Genomic_DNA"/>
</dbReference>
<name>A0A2L0HM37_9CAUD</name>
<proteinExistence type="predicted"/>
<sequence length="100" mass="10534">MAKTVLIGVNDNQGYAPDQINTEVTLASLLTDIQQAIEEFGEDAKVVIANGQRYGAGFGSFETMGDEVTISDASPDNCPACGTEIDEAVYGQCEACGHEL</sequence>
<reference evidence="1 2" key="1">
    <citation type="submission" date="2018-01" db="EMBL/GenBank/DDBJ databases">
        <authorList>
            <person name="Aull H.G."/>
            <person name="Jonas A.L."/>
            <person name="Garlena R.A."/>
            <person name="Russell D.A."/>
            <person name="Pope W.H."/>
            <person name="Jacobs-Sera D."/>
            <person name="Hatfull G.F."/>
        </authorList>
    </citation>
    <scope>NUCLEOTIDE SEQUENCE [LARGE SCALE GENOMIC DNA]</scope>
</reference>
<accession>A0A2L0HM37</accession>
<evidence type="ECO:0000313" key="2">
    <source>
        <dbReference type="Proteomes" id="UP000241910"/>
    </source>
</evidence>
<gene>
    <name evidence="1" type="primary">54</name>
    <name evidence="1" type="ORF">PBI_BAINES_54</name>
</gene>
<evidence type="ECO:0000313" key="1">
    <source>
        <dbReference type="EMBL" id="AUX82766.1"/>
    </source>
</evidence>
<organism evidence="1 2">
    <name type="scientific">Microbacterium phage Baines</name>
    <dbReference type="NCBI Taxonomy" id="2079579"/>
    <lineage>
        <taxon>Viruses</taxon>
        <taxon>Duplodnaviria</taxon>
        <taxon>Heunggongvirae</taxon>
        <taxon>Uroviricota</taxon>
        <taxon>Caudoviricetes</taxon>
        <taxon>Ilzatvirus</taxon>
        <taxon>Ilzatvirus ilzat</taxon>
    </lineage>
</organism>
<dbReference type="Proteomes" id="UP000241910">
    <property type="component" value="Segment"/>
</dbReference>
<protein>
    <submittedName>
        <fullName evidence="1">Uncharacterized protein</fullName>
    </submittedName>
</protein>